<proteinExistence type="predicted"/>
<protein>
    <submittedName>
        <fullName evidence="2">AB hydrolase-1 domain-containing protein</fullName>
    </submittedName>
</protein>
<accession>A0AC34Q4M4</accession>
<dbReference type="WBParaSite" id="JU765_v2.g12957.t1">
    <property type="protein sequence ID" value="JU765_v2.g12957.t1"/>
    <property type="gene ID" value="JU765_v2.g12957"/>
</dbReference>
<dbReference type="Proteomes" id="UP000887576">
    <property type="component" value="Unplaced"/>
</dbReference>
<organism evidence="1 2">
    <name type="scientific">Panagrolaimus sp. JU765</name>
    <dbReference type="NCBI Taxonomy" id="591449"/>
    <lineage>
        <taxon>Eukaryota</taxon>
        <taxon>Metazoa</taxon>
        <taxon>Ecdysozoa</taxon>
        <taxon>Nematoda</taxon>
        <taxon>Chromadorea</taxon>
        <taxon>Rhabditida</taxon>
        <taxon>Tylenchina</taxon>
        <taxon>Panagrolaimomorpha</taxon>
        <taxon>Panagrolaimoidea</taxon>
        <taxon>Panagrolaimidae</taxon>
        <taxon>Panagrolaimus</taxon>
    </lineage>
</organism>
<evidence type="ECO:0000313" key="2">
    <source>
        <dbReference type="WBParaSite" id="JU765_v2.g12957.t1"/>
    </source>
</evidence>
<name>A0AC34Q4M4_9BILA</name>
<sequence length="354" mass="40896">MVKAEKPGFLEKITSLLMLVFFTTLYSTLALIRLAFMWFQKGHALFEIKPHLKPKTLDGWMHGFLDLTEIKMHYVETGDASKPLMLFVHGFPEFWYSYRHQLKYFERNYHCVAVDLRGYGDSSRPTSVASYGVKTLVHDLIEAIEKLGRKKAIVVAHDWGALLAWNLALTRPEMVEKLVILNVPHPLAFRKQFKTGFKQLFKSWYMFLFQAPFLPELLLSLEDFKMLISMFKGKKSGLVHSENFTDDDVEAWKYTFSKLDAFKGPINYYRALLRQIDAPKHEDWTVKPKTLIIWGDQDAALAVEGAIDSVNFCENGVLKRIPDASHWVQQDVPDVVNSLIDEFLNENDLPKSNI</sequence>
<reference evidence="2" key="1">
    <citation type="submission" date="2022-11" db="UniProtKB">
        <authorList>
            <consortium name="WormBaseParasite"/>
        </authorList>
    </citation>
    <scope>IDENTIFICATION</scope>
</reference>
<evidence type="ECO:0000313" key="1">
    <source>
        <dbReference type="Proteomes" id="UP000887576"/>
    </source>
</evidence>